<dbReference type="PANTHER" id="PTHR43751">
    <property type="entry name" value="SULFATASE"/>
    <property type="match status" value="1"/>
</dbReference>
<reference evidence="3" key="1">
    <citation type="submission" date="2016-10" db="EMBL/GenBank/DDBJ databases">
        <authorList>
            <person name="Varghese N."/>
            <person name="Submissions S."/>
        </authorList>
    </citation>
    <scope>NUCLEOTIDE SEQUENCE [LARGE SCALE GENOMIC DNA]</scope>
    <source>
        <strain evidence="3">DSM 21368</strain>
    </source>
</reference>
<keyword evidence="3" id="KW-1185">Reference proteome</keyword>
<sequence>MRIIYLDIDSLRPDHLGAYGYPRPTSPNLDALAARSVVMGQAFGSSSPCVPSRACTLTGQFAIRHGALTHWGPGGTLRFPGHAHDYDPHRPMLTRLLREHGYETVSFSSFLDRHQAFWFGAGWSQMHTHTLKQGDENADEVNGAVIDWLRANIQDTPDLFLHLQYWDPHRNYTMPTAWLERTGPPHLPSWLTEDEVDRHRGMWGPFTPRHLFPFRTDAASPVPAMPGQITSLDDAAQFINGYDAAVAFLDDQLGQLFAVLDELGVLEETAVVVTADHGEALGEEGVYGDHTSAAEVVHHVPMIVHWPGVEPGRSDALVYQLDMAATVCEMLGIAVPGGWDSRSFASALRQPGGAAGRDRLVWDHGLYSAQRVVRTREWLYRRSYHPGLYAAEDVGLFAVDDRAQLRNMANEQPDVVAELAAHLEDWRTAHLARSGAPDPMDEILGTGGPFRYIQPGPWARYLRETGSSQEADRMERVIAETGLDRVG</sequence>
<evidence type="ECO:0000313" key="2">
    <source>
        <dbReference type="EMBL" id="SED96688.1"/>
    </source>
</evidence>
<protein>
    <submittedName>
        <fullName evidence="2">Arylsulfatase A</fullName>
    </submittedName>
</protein>
<evidence type="ECO:0000259" key="1">
    <source>
        <dbReference type="Pfam" id="PF00884"/>
    </source>
</evidence>
<dbReference type="InterPro" id="IPR052701">
    <property type="entry name" value="GAG_Ulvan_Degrading_Sulfatases"/>
</dbReference>
<dbReference type="InterPro" id="IPR017850">
    <property type="entry name" value="Alkaline_phosphatase_core_sf"/>
</dbReference>
<dbReference type="CDD" id="cd16148">
    <property type="entry name" value="sulfatase_like"/>
    <property type="match status" value="1"/>
</dbReference>
<dbReference type="RefSeq" id="WP_089772104.1">
    <property type="nucleotide sequence ID" value="NZ_FNTX01000001.1"/>
</dbReference>
<dbReference type="EMBL" id="FNTX01000001">
    <property type="protein sequence ID" value="SED96688.1"/>
    <property type="molecule type" value="Genomic_DNA"/>
</dbReference>
<dbReference type="SUPFAM" id="SSF53649">
    <property type="entry name" value="Alkaline phosphatase-like"/>
    <property type="match status" value="1"/>
</dbReference>
<dbReference type="OrthoDB" id="9777306at2"/>
<feature type="domain" description="Sulfatase N-terminal" evidence="1">
    <location>
        <begin position="3"/>
        <end position="333"/>
    </location>
</feature>
<dbReference type="Proteomes" id="UP000199220">
    <property type="component" value="Unassembled WGS sequence"/>
</dbReference>
<gene>
    <name evidence="2" type="ORF">SAMN04488554_1187</name>
</gene>
<name>A0A1H5F0I4_9MICO</name>
<proteinExistence type="predicted"/>
<dbReference type="STRING" id="648782.SAMN04488554_1187"/>
<evidence type="ECO:0000313" key="3">
    <source>
        <dbReference type="Proteomes" id="UP000199220"/>
    </source>
</evidence>
<accession>A0A1H5F0I4</accession>
<dbReference type="InterPro" id="IPR000917">
    <property type="entry name" value="Sulfatase_N"/>
</dbReference>
<dbReference type="AlphaFoldDB" id="A0A1H5F0I4"/>
<organism evidence="2 3">
    <name type="scientific">Ruania alba</name>
    <dbReference type="NCBI Taxonomy" id="648782"/>
    <lineage>
        <taxon>Bacteria</taxon>
        <taxon>Bacillati</taxon>
        <taxon>Actinomycetota</taxon>
        <taxon>Actinomycetes</taxon>
        <taxon>Micrococcales</taxon>
        <taxon>Ruaniaceae</taxon>
        <taxon>Ruania</taxon>
    </lineage>
</organism>
<dbReference type="Pfam" id="PF00884">
    <property type="entry name" value="Sulfatase"/>
    <property type="match status" value="1"/>
</dbReference>
<dbReference type="Gene3D" id="3.40.720.10">
    <property type="entry name" value="Alkaline Phosphatase, subunit A"/>
    <property type="match status" value="1"/>
</dbReference>
<dbReference type="PANTHER" id="PTHR43751:SF3">
    <property type="entry name" value="SULFATASE N-TERMINAL DOMAIN-CONTAINING PROTEIN"/>
    <property type="match status" value="1"/>
</dbReference>